<dbReference type="EMBL" id="JANBUK010000023">
    <property type="protein sequence ID" value="KAJ2792497.1"/>
    <property type="molecule type" value="Genomic_DNA"/>
</dbReference>
<gene>
    <name evidence="1" type="ORF">GGI18_000366</name>
</gene>
<name>A0ACC1KPK0_9FUNG</name>
<organism evidence="1 2">
    <name type="scientific">Coemansia linderi</name>
    <dbReference type="NCBI Taxonomy" id="2663919"/>
    <lineage>
        <taxon>Eukaryota</taxon>
        <taxon>Fungi</taxon>
        <taxon>Fungi incertae sedis</taxon>
        <taxon>Zoopagomycota</taxon>
        <taxon>Kickxellomycotina</taxon>
        <taxon>Kickxellomycetes</taxon>
        <taxon>Kickxellales</taxon>
        <taxon>Kickxellaceae</taxon>
        <taxon>Coemansia</taxon>
    </lineage>
</organism>
<reference evidence="1" key="1">
    <citation type="submission" date="2022-07" db="EMBL/GenBank/DDBJ databases">
        <title>Phylogenomic reconstructions and comparative analyses of Kickxellomycotina fungi.</title>
        <authorList>
            <person name="Reynolds N.K."/>
            <person name="Stajich J.E."/>
            <person name="Barry K."/>
            <person name="Grigoriev I.V."/>
            <person name="Crous P."/>
            <person name="Smith M.E."/>
        </authorList>
    </citation>
    <scope>NUCLEOTIDE SEQUENCE</scope>
    <source>
        <strain evidence="1">BCRC 34191</strain>
    </source>
</reference>
<keyword evidence="2" id="KW-1185">Reference proteome</keyword>
<dbReference type="Proteomes" id="UP001140066">
    <property type="component" value="Unassembled WGS sequence"/>
</dbReference>
<accession>A0ACC1KPK0</accession>
<sequence length="167" mass="18378">MGGTFPMRNSPQVLSVPGPNQRPRKKVALKPGFSPLDWARLSASGKDLRGVSELRLISMDEVALHNKRTDCWMVIAGKVYNVTHYLEYHPGGKGELMRAAGRDGTDLFIKTHQWVNAESILRECMIGFCSGPSKNQTAESKEGDSGTQHRDITNNPVPQTKSNTSAL</sequence>
<evidence type="ECO:0000313" key="1">
    <source>
        <dbReference type="EMBL" id="KAJ2792497.1"/>
    </source>
</evidence>
<evidence type="ECO:0000313" key="2">
    <source>
        <dbReference type="Proteomes" id="UP001140066"/>
    </source>
</evidence>
<proteinExistence type="predicted"/>
<protein>
    <submittedName>
        <fullName evidence="1">Uncharacterized protein</fullName>
    </submittedName>
</protein>
<comment type="caution">
    <text evidence="1">The sequence shown here is derived from an EMBL/GenBank/DDBJ whole genome shotgun (WGS) entry which is preliminary data.</text>
</comment>